<dbReference type="Proteomes" id="UP000824469">
    <property type="component" value="Unassembled WGS sequence"/>
</dbReference>
<dbReference type="PROSITE" id="PS50294">
    <property type="entry name" value="WD_REPEATS_REGION"/>
    <property type="match status" value="1"/>
</dbReference>
<gene>
    <name evidence="3" type="ORF">KI387_024765</name>
</gene>
<keyword evidence="1" id="KW-0853">WD repeat</keyword>
<dbReference type="SUPFAM" id="SSF50978">
    <property type="entry name" value="WD40 repeat-like"/>
    <property type="match status" value="1"/>
</dbReference>
<dbReference type="InterPro" id="IPR036322">
    <property type="entry name" value="WD40_repeat_dom_sf"/>
</dbReference>
<feature type="non-terminal residue" evidence="3">
    <location>
        <position position="1"/>
    </location>
</feature>
<dbReference type="AlphaFoldDB" id="A0AA38G698"/>
<feature type="repeat" description="WD" evidence="1">
    <location>
        <begin position="326"/>
        <end position="367"/>
    </location>
</feature>
<comment type="caution">
    <text evidence="3">The sequence shown here is derived from an EMBL/GenBank/DDBJ whole genome shotgun (WGS) entry which is preliminary data.</text>
</comment>
<dbReference type="InterPro" id="IPR001680">
    <property type="entry name" value="WD40_rpt"/>
</dbReference>
<dbReference type="SMART" id="SM00320">
    <property type="entry name" value="WD40"/>
    <property type="match status" value="2"/>
</dbReference>
<dbReference type="PANTHER" id="PTHR43991">
    <property type="entry name" value="WD REPEAT PROTEIN (AFU_ORTHOLOGUE AFUA_8G05640)-RELATED"/>
    <property type="match status" value="1"/>
</dbReference>
<reference evidence="3 4" key="1">
    <citation type="journal article" date="2021" name="Nat. Plants">
        <title>The Taxus genome provides insights into paclitaxel biosynthesis.</title>
        <authorList>
            <person name="Xiong X."/>
            <person name="Gou J."/>
            <person name="Liao Q."/>
            <person name="Li Y."/>
            <person name="Zhou Q."/>
            <person name="Bi G."/>
            <person name="Li C."/>
            <person name="Du R."/>
            <person name="Wang X."/>
            <person name="Sun T."/>
            <person name="Guo L."/>
            <person name="Liang H."/>
            <person name="Lu P."/>
            <person name="Wu Y."/>
            <person name="Zhang Z."/>
            <person name="Ro D.K."/>
            <person name="Shang Y."/>
            <person name="Huang S."/>
            <person name="Yan J."/>
        </authorList>
    </citation>
    <scope>NUCLEOTIDE SEQUENCE [LARGE SCALE GENOMIC DNA]</scope>
    <source>
        <strain evidence="3">Ta-2019</strain>
    </source>
</reference>
<evidence type="ECO:0000256" key="2">
    <source>
        <dbReference type="SAM" id="MobiDB-lite"/>
    </source>
</evidence>
<dbReference type="Pfam" id="PF00400">
    <property type="entry name" value="WD40"/>
    <property type="match status" value="1"/>
</dbReference>
<feature type="non-terminal residue" evidence="3">
    <location>
        <position position="451"/>
    </location>
</feature>
<dbReference type="InterPro" id="IPR015943">
    <property type="entry name" value="WD40/YVTN_repeat-like_dom_sf"/>
</dbReference>
<dbReference type="Gene3D" id="2.130.10.10">
    <property type="entry name" value="YVTN repeat-like/Quinoprotein amine dehydrogenase"/>
    <property type="match status" value="1"/>
</dbReference>
<dbReference type="OMA" id="RSHANVY"/>
<name>A0AA38G698_TAXCH</name>
<evidence type="ECO:0000256" key="1">
    <source>
        <dbReference type="PROSITE-ProRule" id="PRU00221"/>
    </source>
</evidence>
<dbReference type="PROSITE" id="PS50082">
    <property type="entry name" value="WD_REPEATS_2"/>
    <property type="match status" value="1"/>
</dbReference>
<accession>A0AA38G698</accession>
<dbReference type="PANTHER" id="PTHR43991:SF12">
    <property type="entry name" value="WD REPEAT PROTEIN (AFU_ORTHOLOGUE AFUA_8G05640)"/>
    <property type="match status" value="1"/>
</dbReference>
<feature type="region of interest" description="Disordered" evidence="2">
    <location>
        <begin position="45"/>
        <end position="71"/>
    </location>
</feature>
<keyword evidence="4" id="KW-1185">Reference proteome</keyword>
<evidence type="ECO:0000313" key="3">
    <source>
        <dbReference type="EMBL" id="KAH9316138.1"/>
    </source>
</evidence>
<sequence>FLAAEYIVLIRMAQLRQEYEYMGDDDDMSEFDDEELFDGRGRGDFIETDSDNDVEASSGQSDDTTAMQARNGRDIQGIPWERLQFTREKYRETRLKQYKNYVNLHLPHDDLDKECKPVRKDGNFFEFHHNARSVKSSFVHFQLRNLVWATSKHDVYVICGFNVMHRCSLSRRSTTVLNAAEPLEEDEVQKIPRTIQQGLGKIQISTMCVKKNLLVAGGFQGELVAKNLDRHGVSYCAKITYDENAITNAIDIYDSPSGATQLMTSNNDSVVRVFDVETFSVLRHNPFAWAVNHTSISPDKTLVVVVGDHADGLLVNHQTGQVVANLRGHVDYSFASTWHPDGRYFATGNQDMTSRIWDVRNLSSSLTVLKGNIGAVRSLRFTSDGSFLAMAEPADFVHVFDVKHNYDRCQEIDLFGEISGISFSPDTQSLFIGVADRTYGSLLEYNRCHSN</sequence>
<dbReference type="FunFam" id="2.130.10.10:FF:000637">
    <property type="entry name" value="WD-40 repeat family protein"/>
    <property type="match status" value="1"/>
</dbReference>
<evidence type="ECO:0000313" key="4">
    <source>
        <dbReference type="Proteomes" id="UP000824469"/>
    </source>
</evidence>
<organism evidence="3 4">
    <name type="scientific">Taxus chinensis</name>
    <name type="common">Chinese yew</name>
    <name type="synonym">Taxus wallichiana var. chinensis</name>
    <dbReference type="NCBI Taxonomy" id="29808"/>
    <lineage>
        <taxon>Eukaryota</taxon>
        <taxon>Viridiplantae</taxon>
        <taxon>Streptophyta</taxon>
        <taxon>Embryophyta</taxon>
        <taxon>Tracheophyta</taxon>
        <taxon>Spermatophyta</taxon>
        <taxon>Pinopsida</taxon>
        <taxon>Pinidae</taxon>
        <taxon>Conifers II</taxon>
        <taxon>Cupressales</taxon>
        <taxon>Taxaceae</taxon>
        <taxon>Taxus</taxon>
    </lineage>
</organism>
<feature type="compositionally biased region" description="Polar residues" evidence="2">
    <location>
        <begin position="55"/>
        <end position="68"/>
    </location>
</feature>
<dbReference type="EMBL" id="JAHRHJ020000005">
    <property type="protein sequence ID" value="KAH9316138.1"/>
    <property type="molecule type" value="Genomic_DNA"/>
</dbReference>
<protein>
    <submittedName>
        <fullName evidence="3">Uncharacterized protein</fullName>
    </submittedName>
</protein>
<proteinExistence type="predicted"/>